<reference evidence="7" key="1">
    <citation type="journal article" date="2014" name="BMC Genomics">
        <title>Genome sequencing of two Neorhizobium galegae strains reveals a noeT gene responsible for the unusual acetylation of the nodulation factors.</title>
        <authorList>
            <person name="Osterman J."/>
            <person name="Marsh J."/>
            <person name="Laine P.K."/>
            <person name="Zeng Z."/>
            <person name="Alatalo E."/>
            <person name="Sullivan J.T."/>
            <person name="Young J.P."/>
            <person name="Thomas-Oates J."/>
            <person name="Paulin L."/>
            <person name="Lindstrom K."/>
        </authorList>
    </citation>
    <scope>NUCLEOTIDE SEQUENCE [LARGE SCALE GENOMIC DNA]</scope>
    <source>
        <strain evidence="7">HAMBI 540</strain>
    </source>
</reference>
<sequence length="126" mass="13884">MHKGSCLCGAVTFEIEGDLSAPDACHCSKCRKHSGHFFASTDVARERLAIKGTENITWFQSSEKVRRGFCATCGSSLFWDPPHKDWIAIAMGAFDGPTGTRLNKHIFVADKGDYYDIADGLPQNQQ</sequence>
<evidence type="ECO:0000313" key="7">
    <source>
        <dbReference type="Proteomes" id="UP000028181"/>
    </source>
</evidence>
<dbReference type="GO" id="GO:0016846">
    <property type="term" value="F:carbon-sulfur lyase activity"/>
    <property type="evidence" value="ECO:0007669"/>
    <property type="project" value="InterPro"/>
</dbReference>
<gene>
    <name evidence="6" type="ORF">RG540_CH31800</name>
</gene>
<dbReference type="InterPro" id="IPR011057">
    <property type="entry name" value="Mss4-like_sf"/>
</dbReference>
<dbReference type="Proteomes" id="UP000028181">
    <property type="component" value="Chromosome I"/>
</dbReference>
<dbReference type="GeneID" id="24256716"/>
<dbReference type="PANTHER" id="PTHR33337">
    <property type="entry name" value="GFA DOMAIN-CONTAINING PROTEIN"/>
    <property type="match status" value="1"/>
</dbReference>
<evidence type="ECO:0000259" key="5">
    <source>
        <dbReference type="PROSITE" id="PS51891"/>
    </source>
</evidence>
<dbReference type="KEGG" id="ngg:RG540_CH31800"/>
<evidence type="ECO:0000256" key="1">
    <source>
        <dbReference type="ARBA" id="ARBA00005495"/>
    </source>
</evidence>
<dbReference type="PROSITE" id="PS51891">
    <property type="entry name" value="CENP_V_GFA"/>
    <property type="match status" value="1"/>
</dbReference>
<organism evidence="6 7">
    <name type="scientific">Neorhizobium galegae bv. orientalis str. HAMBI 540</name>
    <dbReference type="NCBI Taxonomy" id="1028800"/>
    <lineage>
        <taxon>Bacteria</taxon>
        <taxon>Pseudomonadati</taxon>
        <taxon>Pseudomonadota</taxon>
        <taxon>Alphaproteobacteria</taxon>
        <taxon>Hyphomicrobiales</taxon>
        <taxon>Rhizobiaceae</taxon>
        <taxon>Rhizobium/Agrobacterium group</taxon>
        <taxon>Neorhizobium</taxon>
    </lineage>
</organism>
<dbReference type="eggNOG" id="COG3791">
    <property type="taxonomic scope" value="Bacteria"/>
</dbReference>
<dbReference type="SUPFAM" id="SSF51316">
    <property type="entry name" value="Mss4-like"/>
    <property type="match status" value="1"/>
</dbReference>
<name>A0A068SU14_NEOGA</name>
<keyword evidence="7" id="KW-1185">Reference proteome</keyword>
<evidence type="ECO:0000256" key="2">
    <source>
        <dbReference type="ARBA" id="ARBA00022723"/>
    </source>
</evidence>
<dbReference type="EMBL" id="HG938353">
    <property type="protein sequence ID" value="CDN49344.1"/>
    <property type="molecule type" value="Genomic_DNA"/>
</dbReference>
<comment type="similarity">
    <text evidence="1">Belongs to the Gfa family.</text>
</comment>
<keyword evidence="2" id="KW-0479">Metal-binding</keyword>
<dbReference type="Gene3D" id="3.90.1590.10">
    <property type="entry name" value="glutathione-dependent formaldehyde- activating enzyme (gfa)"/>
    <property type="match status" value="1"/>
</dbReference>
<proteinExistence type="inferred from homology"/>
<evidence type="ECO:0000256" key="4">
    <source>
        <dbReference type="ARBA" id="ARBA00023239"/>
    </source>
</evidence>
<keyword evidence="3" id="KW-0862">Zinc</keyword>
<dbReference type="HOGENOM" id="CLU_055491_4_1_5"/>
<dbReference type="PATRIC" id="fig|1028800.3.peg.3228"/>
<dbReference type="RefSeq" id="WP_038589694.1">
    <property type="nucleotide sequence ID" value="NZ_HG938353.1"/>
</dbReference>
<dbReference type="GO" id="GO:0046872">
    <property type="term" value="F:metal ion binding"/>
    <property type="evidence" value="ECO:0007669"/>
    <property type="project" value="UniProtKB-KW"/>
</dbReference>
<dbReference type="OrthoDB" id="9807246at2"/>
<protein>
    <submittedName>
        <fullName evidence="6">Glutathione-dependent formaldehyde-activating GFA</fullName>
    </submittedName>
</protein>
<keyword evidence="4" id="KW-0456">Lyase</keyword>
<evidence type="ECO:0000256" key="3">
    <source>
        <dbReference type="ARBA" id="ARBA00022833"/>
    </source>
</evidence>
<dbReference type="PANTHER" id="PTHR33337:SF40">
    <property type="entry name" value="CENP-V_GFA DOMAIN-CONTAINING PROTEIN-RELATED"/>
    <property type="match status" value="1"/>
</dbReference>
<dbReference type="Pfam" id="PF04828">
    <property type="entry name" value="GFA"/>
    <property type="match status" value="1"/>
</dbReference>
<feature type="domain" description="CENP-V/GFA" evidence="5">
    <location>
        <begin position="2"/>
        <end position="116"/>
    </location>
</feature>
<evidence type="ECO:0000313" key="6">
    <source>
        <dbReference type="EMBL" id="CDN49344.1"/>
    </source>
</evidence>
<accession>A0A068SU14</accession>
<dbReference type="AlphaFoldDB" id="A0A068SU14"/>
<dbReference type="InterPro" id="IPR006913">
    <property type="entry name" value="CENP-V/GFA"/>
</dbReference>